<dbReference type="AlphaFoldDB" id="A0A8T3BVS2"/>
<organism evidence="1 2">
    <name type="scientific">Dendrobium nobile</name>
    <name type="common">Orchid</name>
    <dbReference type="NCBI Taxonomy" id="94219"/>
    <lineage>
        <taxon>Eukaryota</taxon>
        <taxon>Viridiplantae</taxon>
        <taxon>Streptophyta</taxon>
        <taxon>Embryophyta</taxon>
        <taxon>Tracheophyta</taxon>
        <taxon>Spermatophyta</taxon>
        <taxon>Magnoliopsida</taxon>
        <taxon>Liliopsida</taxon>
        <taxon>Asparagales</taxon>
        <taxon>Orchidaceae</taxon>
        <taxon>Epidendroideae</taxon>
        <taxon>Malaxideae</taxon>
        <taxon>Dendrobiinae</taxon>
        <taxon>Dendrobium</taxon>
    </lineage>
</organism>
<sequence length="321" mass="36453">MQIEFRTTGHYRKMDAKIGNGRTRHDLGHYEEEKVSRNSAQERLEVSRFESFGRNGDAQRTLQREIGLKSLMCEAWEDLGIKAMAVALTPLGSVPESASGRDGATSFFRFKSATIEVSHDDPRLVKRRRRSAKMFPQNWSILVALWFEVRRPTLKNKRCSMESKNPEGNIFSSLHGMKGSRVERKDLASLGWAFLFQHSLYLCALYSEIPNRSLVLLCGSRVPCKAEAPPSSLPIRERQKHTEVPFLPSLSLTSTSRPDLPCRLLPLVRIQTKVGVQRQSLHLWFLKTNNPIPLLSCSNPARPLPPTTSALAEYRWSCLYS</sequence>
<evidence type="ECO:0000313" key="2">
    <source>
        <dbReference type="Proteomes" id="UP000829196"/>
    </source>
</evidence>
<name>A0A8T3BVS2_DENNO</name>
<proteinExistence type="predicted"/>
<accession>A0A8T3BVS2</accession>
<gene>
    <name evidence="1" type="ORF">KFK09_006943</name>
</gene>
<keyword evidence="2" id="KW-1185">Reference proteome</keyword>
<evidence type="ECO:0000313" key="1">
    <source>
        <dbReference type="EMBL" id="KAI0519494.1"/>
    </source>
</evidence>
<comment type="caution">
    <text evidence="1">The sequence shown here is derived from an EMBL/GenBank/DDBJ whole genome shotgun (WGS) entry which is preliminary data.</text>
</comment>
<dbReference type="EMBL" id="JAGYWB010000006">
    <property type="protein sequence ID" value="KAI0519494.1"/>
    <property type="molecule type" value="Genomic_DNA"/>
</dbReference>
<dbReference type="Proteomes" id="UP000829196">
    <property type="component" value="Unassembled WGS sequence"/>
</dbReference>
<protein>
    <submittedName>
        <fullName evidence="1">Uncharacterized protein</fullName>
    </submittedName>
</protein>
<reference evidence="1" key="1">
    <citation type="journal article" date="2022" name="Front. Genet.">
        <title>Chromosome-Scale Assembly of the Dendrobium nobile Genome Provides Insights Into the Molecular Mechanism of the Biosynthesis of the Medicinal Active Ingredient of Dendrobium.</title>
        <authorList>
            <person name="Xu Q."/>
            <person name="Niu S.-C."/>
            <person name="Li K.-L."/>
            <person name="Zheng P.-J."/>
            <person name="Zhang X.-J."/>
            <person name="Jia Y."/>
            <person name="Liu Y."/>
            <person name="Niu Y.-X."/>
            <person name="Yu L.-H."/>
            <person name="Chen D.-F."/>
            <person name="Zhang G.-Q."/>
        </authorList>
    </citation>
    <scope>NUCLEOTIDE SEQUENCE</scope>
    <source>
        <tissue evidence="1">Leaf</tissue>
    </source>
</reference>